<evidence type="ECO:0000313" key="5">
    <source>
        <dbReference type="Proteomes" id="UP000094165"/>
    </source>
</evidence>
<dbReference type="SUPFAM" id="SSF109604">
    <property type="entry name" value="HD-domain/PDEase-like"/>
    <property type="match status" value="1"/>
</dbReference>
<sequence length="600" mass="67666">MSFVLKMSLLAFFSAFSMFLQANEVNQPLEAAKTVEHPFKRILIIHSYDPSYEWTRDLQNGIDKALSLASTPVKVSVEYLDTKRINTNDYYQELERYFRVKYNAYPFDAVIATDDNAVRLLNKTNIVPNRTIPIIAVGINDLSARLDSVSDYTATIYERDNVEGNISEIIKHRKDIKNIYYLSDRSTTSELIRNKALPIISNLPDVNLVEVRDQTLNAAGDLLSTVSPDDAVILTHFNTELDKGIYHTYENISSVIGKKSAAPVFVFWDFYIINGILGGYVNHSENMGVEAVQALDQYIPMNFTKALSFPNVNLLTFDYEVMIKFGIEQELLPKSVVILNKPKSFLEDNFRLLLGAGIIIISLFLVIITQSVMLRQKRELAKKNSKILSLQKRTVGVQKEMIHVLGEAIETRSGETGNHVKRVAMLSALLAKLKGLSHREIEIIEIISPMHDVGKIAVPEAILDKPGKLTASEWKIMQQHTTVGFNLLKTSNGDLTNLAAIIANEHHERWDGNGYPQQKSGTNIHIFARITAIADVFDALLSQRCYKDAWPIERVVAWFEAEQGLQFDPDLTTLLLENIEEFAKIRNTYPDANSQIVNAA</sequence>
<dbReference type="EMBL" id="AJYW02000059">
    <property type="protein sequence ID" value="OEE78055.1"/>
    <property type="molecule type" value="Genomic_DNA"/>
</dbReference>
<keyword evidence="1" id="KW-1133">Transmembrane helix</keyword>
<reference evidence="4 5" key="1">
    <citation type="journal article" date="2012" name="Science">
        <title>Ecological populations of bacteria act as socially cohesive units of antibiotic production and resistance.</title>
        <authorList>
            <person name="Cordero O.X."/>
            <person name="Wildschutte H."/>
            <person name="Kirkup B."/>
            <person name="Proehl S."/>
            <person name="Ngo L."/>
            <person name="Hussain F."/>
            <person name="Le Roux F."/>
            <person name="Mincer T."/>
            <person name="Polz M.F."/>
        </authorList>
    </citation>
    <scope>NUCLEOTIDE SEQUENCE [LARGE SCALE GENOMIC DNA]</scope>
    <source>
        <strain evidence="4 5">FF-238</strain>
    </source>
</reference>
<dbReference type="Pfam" id="PF13487">
    <property type="entry name" value="HD_5"/>
    <property type="match status" value="1"/>
</dbReference>
<feature type="chain" id="PRO_5009173474" evidence="2">
    <location>
        <begin position="23"/>
        <end position="600"/>
    </location>
</feature>
<keyword evidence="5" id="KW-1185">Reference proteome</keyword>
<keyword evidence="1" id="KW-0472">Membrane</keyword>
<dbReference type="CDD" id="cd00077">
    <property type="entry name" value="HDc"/>
    <property type="match status" value="1"/>
</dbReference>
<dbReference type="InterPro" id="IPR052020">
    <property type="entry name" value="Cyclic_di-GMP/3'3'-cGAMP_PDE"/>
</dbReference>
<dbReference type="PANTHER" id="PTHR45228">
    <property type="entry name" value="CYCLIC DI-GMP PHOSPHODIESTERASE TM_0186-RELATED"/>
    <property type="match status" value="1"/>
</dbReference>
<dbReference type="RefSeq" id="WP_017053130.1">
    <property type="nucleotide sequence ID" value="NZ_AJYW02000059.1"/>
</dbReference>
<dbReference type="Gene3D" id="1.10.3210.10">
    <property type="entry name" value="Hypothetical protein af1432"/>
    <property type="match status" value="1"/>
</dbReference>
<accession>A0A1E5D3G9</accession>
<dbReference type="Proteomes" id="UP000094165">
    <property type="component" value="Unassembled WGS sequence"/>
</dbReference>
<feature type="transmembrane region" description="Helical" evidence="1">
    <location>
        <begin position="352"/>
        <end position="374"/>
    </location>
</feature>
<dbReference type="AlphaFoldDB" id="A0A1E5D3G9"/>
<protein>
    <submittedName>
        <fullName evidence="4">Phosphodiesterase</fullName>
    </submittedName>
</protein>
<organism evidence="4 5">
    <name type="scientific">Vibrio genomosp. F6 str. FF-238</name>
    <dbReference type="NCBI Taxonomy" id="1191298"/>
    <lineage>
        <taxon>Bacteria</taxon>
        <taxon>Pseudomonadati</taxon>
        <taxon>Pseudomonadota</taxon>
        <taxon>Gammaproteobacteria</taxon>
        <taxon>Vibrionales</taxon>
        <taxon>Vibrionaceae</taxon>
        <taxon>Vibrio</taxon>
    </lineage>
</organism>
<evidence type="ECO:0000256" key="2">
    <source>
        <dbReference type="SAM" id="SignalP"/>
    </source>
</evidence>
<dbReference type="PANTHER" id="PTHR45228:SF9">
    <property type="entry name" value="3'3'-CGAMP-SPECIFIC PHOSPHODIESTERASE 2"/>
    <property type="match status" value="1"/>
</dbReference>
<feature type="domain" description="HD-GYP" evidence="3">
    <location>
        <begin position="394"/>
        <end position="591"/>
    </location>
</feature>
<comment type="caution">
    <text evidence="4">The sequence shown here is derived from an EMBL/GenBank/DDBJ whole genome shotgun (WGS) entry which is preliminary data.</text>
</comment>
<keyword evidence="1" id="KW-0812">Transmembrane</keyword>
<evidence type="ECO:0000259" key="3">
    <source>
        <dbReference type="PROSITE" id="PS51832"/>
    </source>
</evidence>
<evidence type="ECO:0000256" key="1">
    <source>
        <dbReference type="SAM" id="Phobius"/>
    </source>
</evidence>
<feature type="signal peptide" evidence="2">
    <location>
        <begin position="1"/>
        <end position="22"/>
    </location>
</feature>
<dbReference type="GO" id="GO:0008081">
    <property type="term" value="F:phosphoric diester hydrolase activity"/>
    <property type="evidence" value="ECO:0007669"/>
    <property type="project" value="UniProtKB-ARBA"/>
</dbReference>
<name>A0A1E5D3G9_9VIBR</name>
<dbReference type="InterPro" id="IPR037522">
    <property type="entry name" value="HD_GYP_dom"/>
</dbReference>
<evidence type="ECO:0000313" key="4">
    <source>
        <dbReference type="EMBL" id="OEE78055.1"/>
    </source>
</evidence>
<dbReference type="PROSITE" id="PS51832">
    <property type="entry name" value="HD_GYP"/>
    <property type="match status" value="1"/>
</dbReference>
<dbReference type="SMART" id="SM00471">
    <property type="entry name" value="HDc"/>
    <property type="match status" value="1"/>
</dbReference>
<gene>
    <name evidence="4" type="ORF">A130_03570</name>
</gene>
<keyword evidence="2" id="KW-0732">Signal</keyword>
<dbReference type="InterPro" id="IPR003607">
    <property type="entry name" value="HD/PDEase_dom"/>
</dbReference>
<proteinExistence type="predicted"/>